<dbReference type="Pfam" id="PF00248">
    <property type="entry name" value="Aldo_ket_red"/>
    <property type="match status" value="1"/>
</dbReference>
<evidence type="ECO:0000313" key="4">
    <source>
        <dbReference type="RefSeq" id="XP_060673382.1"/>
    </source>
</evidence>
<feature type="domain" description="NADP-dependent oxidoreductase" evidence="1">
    <location>
        <begin position="60"/>
        <end position="328"/>
    </location>
</feature>
<dbReference type="SUPFAM" id="SSF51430">
    <property type="entry name" value="NAD(P)-linked oxidoreductase"/>
    <property type="match status" value="1"/>
</dbReference>
<accession>A0ABM4A9J0</accession>
<proteinExistence type="predicted"/>
<dbReference type="PROSITE" id="PS00798">
    <property type="entry name" value="ALDOKETO_REDUCTASE_1"/>
    <property type="match status" value="1"/>
</dbReference>
<dbReference type="InterPro" id="IPR023210">
    <property type="entry name" value="NADP_OxRdtase_dom"/>
</dbReference>
<dbReference type="PROSITE" id="PS00062">
    <property type="entry name" value="ALDOKETO_REDUCTASE_2"/>
    <property type="match status" value="1"/>
</dbReference>
<dbReference type="Proteomes" id="UP001652623">
    <property type="component" value="Chromosome 1"/>
</dbReference>
<keyword evidence="2" id="KW-1185">Reference proteome</keyword>
<organism evidence="2 4">
    <name type="scientific">Ziziphus jujuba</name>
    <name type="common">Chinese jujube</name>
    <name type="synonym">Ziziphus sativa</name>
    <dbReference type="NCBI Taxonomy" id="326968"/>
    <lineage>
        <taxon>Eukaryota</taxon>
        <taxon>Viridiplantae</taxon>
        <taxon>Streptophyta</taxon>
        <taxon>Embryophyta</taxon>
        <taxon>Tracheophyta</taxon>
        <taxon>Spermatophyta</taxon>
        <taxon>Magnoliopsida</taxon>
        <taxon>eudicotyledons</taxon>
        <taxon>Gunneridae</taxon>
        <taxon>Pentapetalae</taxon>
        <taxon>rosids</taxon>
        <taxon>fabids</taxon>
        <taxon>Rosales</taxon>
        <taxon>Rhamnaceae</taxon>
        <taxon>Paliureae</taxon>
        <taxon>Ziziphus</taxon>
    </lineage>
</organism>
<dbReference type="InterPro" id="IPR036812">
    <property type="entry name" value="NAD(P)_OxRdtase_dom_sf"/>
</dbReference>
<evidence type="ECO:0000313" key="3">
    <source>
        <dbReference type="RefSeq" id="XP_048323682.2"/>
    </source>
</evidence>
<dbReference type="RefSeq" id="XP_060673382.1">
    <property type="nucleotide sequence ID" value="XM_060817399.1"/>
</dbReference>
<evidence type="ECO:0000259" key="1">
    <source>
        <dbReference type="Pfam" id="PF00248"/>
    </source>
</evidence>
<dbReference type="PANTHER" id="PTHR11732">
    <property type="entry name" value="ALDO/KETO REDUCTASE"/>
    <property type="match status" value="1"/>
</dbReference>
<gene>
    <name evidence="3 4" type="primary">LOC107427628</name>
</gene>
<dbReference type="PRINTS" id="PR00069">
    <property type="entry name" value="ALDKETRDTASE"/>
</dbReference>
<dbReference type="GeneID" id="107427628"/>
<reference evidence="3 4" key="1">
    <citation type="submission" date="2025-05" db="UniProtKB">
        <authorList>
            <consortium name="RefSeq"/>
        </authorList>
    </citation>
    <scope>IDENTIFICATION</scope>
    <source>
        <tissue evidence="3 4">Seedling</tissue>
    </source>
</reference>
<dbReference type="RefSeq" id="XP_048323682.2">
    <property type="nucleotide sequence ID" value="XM_048467725.2"/>
</dbReference>
<name>A0ABM4A9J0_ZIZJJ</name>
<dbReference type="PROSITE" id="PS00063">
    <property type="entry name" value="ALDOKETO_REDUCTASE_3"/>
    <property type="match status" value="1"/>
</dbReference>
<dbReference type="Gene3D" id="3.20.20.100">
    <property type="entry name" value="NADP-dependent oxidoreductase domain"/>
    <property type="match status" value="1"/>
</dbReference>
<protein>
    <submittedName>
        <fullName evidence="3 4">Non-functional NADPH-dependent codeinone reductase 2 isoform X1</fullName>
    </submittedName>
</protein>
<dbReference type="InterPro" id="IPR018170">
    <property type="entry name" value="Aldo/ket_reductase_CS"/>
</dbReference>
<evidence type="ECO:0000313" key="2">
    <source>
        <dbReference type="Proteomes" id="UP001652623"/>
    </source>
</evidence>
<dbReference type="InterPro" id="IPR020471">
    <property type="entry name" value="AKR"/>
</dbReference>
<sequence length="357" mass="39699">MFPSIKFDGRTLQEYICGDFFNPMFCVVCNNKKKMPAAGSKFIPEVVLSSSVGHRSMPVLGFGTASLSSGATLLKTAALEAIKLGYRHFDTAFVYGSEQALGEAIAEALKLGLVGSRDELFITSKLWSNDAHPNLVIPALQKSLRNLQLEYLDLYLVHWPISAKPGEAQLPIKDVLPMDYKSVWAAMEESQRLGLTKSIGVSNFSTRKLQNLLSFATIPPAVNQVEMSPIWQQKKLIEFCMANNIIVTAYSPLGAKGAPWGSNHVMENQVLQDIATAHSKSVAQVSLRWIYEQGATSVPKSHNKDRLKENSEIFDWELTREDLHRISQLPQKKLILDVTIGNGSDPDFLQELWDGEF</sequence>
<dbReference type="CDD" id="cd19124">
    <property type="entry name" value="AKR_AKR4A_4B"/>
    <property type="match status" value="1"/>
</dbReference>
<dbReference type="InterPro" id="IPR044497">
    <property type="entry name" value="AKR4A/B"/>
</dbReference>